<dbReference type="InterPro" id="IPR015424">
    <property type="entry name" value="PyrdxlP-dep_Trfase"/>
</dbReference>
<keyword evidence="9" id="KW-1185">Reference proteome</keyword>
<dbReference type="CDD" id="cd07377">
    <property type="entry name" value="WHTH_GntR"/>
    <property type="match status" value="1"/>
</dbReference>
<dbReference type="InterPro" id="IPR036390">
    <property type="entry name" value="WH_DNA-bd_sf"/>
</dbReference>
<organism evidence="8 10">
    <name type="scientific">Zhongshania aliphaticivorans</name>
    <dbReference type="NCBI Taxonomy" id="1470434"/>
    <lineage>
        <taxon>Bacteria</taxon>
        <taxon>Pseudomonadati</taxon>
        <taxon>Pseudomonadota</taxon>
        <taxon>Gammaproteobacteria</taxon>
        <taxon>Cellvibrionales</taxon>
        <taxon>Spongiibacteraceae</taxon>
        <taxon>Zhongshania</taxon>
    </lineage>
</organism>
<gene>
    <name evidence="8" type="primary">ptsJ</name>
    <name evidence="7" type="ORF">IHBHHGIJ_02395</name>
    <name evidence="8" type="ORF">KFEGEMFD_02582</name>
</gene>
<keyword evidence="3" id="KW-0805">Transcription regulation</keyword>
<dbReference type="Pfam" id="PF00155">
    <property type="entry name" value="Aminotran_1_2"/>
    <property type="match status" value="1"/>
</dbReference>
<evidence type="ECO:0000259" key="6">
    <source>
        <dbReference type="PROSITE" id="PS50949"/>
    </source>
</evidence>
<dbReference type="AlphaFoldDB" id="A0A5S9Q0S0"/>
<evidence type="ECO:0000313" key="7">
    <source>
        <dbReference type="EMBL" id="CAA0092958.1"/>
    </source>
</evidence>
<dbReference type="Gene3D" id="3.40.640.10">
    <property type="entry name" value="Type I PLP-dependent aspartate aminotransferase-like (Major domain)"/>
    <property type="match status" value="1"/>
</dbReference>
<dbReference type="Gene3D" id="1.10.10.10">
    <property type="entry name" value="Winged helix-like DNA-binding domain superfamily/Winged helix DNA-binding domain"/>
    <property type="match status" value="1"/>
</dbReference>
<proteinExistence type="inferred from homology"/>
<evidence type="ECO:0000256" key="4">
    <source>
        <dbReference type="ARBA" id="ARBA00023125"/>
    </source>
</evidence>
<dbReference type="Pfam" id="PF00392">
    <property type="entry name" value="GntR"/>
    <property type="match status" value="1"/>
</dbReference>
<dbReference type="InterPro" id="IPR051446">
    <property type="entry name" value="HTH_trans_reg/aminotransferase"/>
</dbReference>
<dbReference type="EMBL" id="CACSIK010000001">
    <property type="protein sequence ID" value="CAA0092958.1"/>
    <property type="molecule type" value="Genomic_DNA"/>
</dbReference>
<dbReference type="GO" id="GO:0003700">
    <property type="term" value="F:DNA-binding transcription factor activity"/>
    <property type="evidence" value="ECO:0007669"/>
    <property type="project" value="InterPro"/>
</dbReference>
<evidence type="ECO:0000256" key="3">
    <source>
        <dbReference type="ARBA" id="ARBA00023015"/>
    </source>
</evidence>
<dbReference type="RefSeq" id="WP_159268940.1">
    <property type="nucleotide sequence ID" value="NZ_CACSIK010000001.1"/>
</dbReference>
<dbReference type="PANTHER" id="PTHR46577">
    <property type="entry name" value="HTH-TYPE TRANSCRIPTIONAL REGULATORY PROTEIN GABR"/>
    <property type="match status" value="1"/>
</dbReference>
<dbReference type="GO" id="GO:0003677">
    <property type="term" value="F:DNA binding"/>
    <property type="evidence" value="ECO:0007669"/>
    <property type="project" value="UniProtKB-KW"/>
</dbReference>
<keyword evidence="5" id="KW-0804">Transcription</keyword>
<keyword evidence="4" id="KW-0238">DNA-binding</keyword>
<evidence type="ECO:0000313" key="9">
    <source>
        <dbReference type="Proteomes" id="UP000435877"/>
    </source>
</evidence>
<keyword evidence="2" id="KW-0663">Pyridoxal phosphate</keyword>
<dbReference type="OrthoDB" id="9804020at2"/>
<dbReference type="SUPFAM" id="SSF46785">
    <property type="entry name" value="Winged helix' DNA-binding domain"/>
    <property type="match status" value="1"/>
</dbReference>
<feature type="domain" description="HTH gntR-type" evidence="6">
    <location>
        <begin position="19"/>
        <end position="87"/>
    </location>
</feature>
<dbReference type="InterPro" id="IPR036388">
    <property type="entry name" value="WH-like_DNA-bd_sf"/>
</dbReference>
<dbReference type="PANTHER" id="PTHR46577:SF1">
    <property type="entry name" value="HTH-TYPE TRANSCRIPTIONAL REGULATORY PROTEIN GABR"/>
    <property type="match status" value="1"/>
</dbReference>
<dbReference type="SMART" id="SM00345">
    <property type="entry name" value="HTH_GNTR"/>
    <property type="match status" value="1"/>
</dbReference>
<name>A0A5S9Q0S0_9GAMM</name>
<evidence type="ECO:0000313" key="10">
    <source>
        <dbReference type="Proteomes" id="UP000439591"/>
    </source>
</evidence>
<dbReference type="SUPFAM" id="SSF53383">
    <property type="entry name" value="PLP-dependent transferases"/>
    <property type="match status" value="1"/>
</dbReference>
<dbReference type="Proteomes" id="UP000435877">
    <property type="component" value="Unassembled WGS sequence"/>
</dbReference>
<evidence type="ECO:0000256" key="5">
    <source>
        <dbReference type="ARBA" id="ARBA00023163"/>
    </source>
</evidence>
<protein>
    <submittedName>
        <fullName evidence="8">Vitamin B6 salvage pathway transcriptional repressor PtsJ</fullName>
    </submittedName>
</protein>
<dbReference type="InterPro" id="IPR004839">
    <property type="entry name" value="Aminotransferase_I/II_large"/>
</dbReference>
<sequence length="466" mass="50968">MNETELQRWAKTLEKEKGRPAYLLIADLIDEDVESGRFQARDRLPTLRDLAAALGINYTTAARAYNEAKRRGLIESHPGSGSFVKGKTVSLGPVKGGYEMTMNLLIEPAIPTLIEQVRDSAIAVLAQRDLYSLLRYQSFGGGRHDREAALIWLDRRLSNARLEQVLICPGIHSALVGLMTQLVLPGQLVCVESLVYPGMKAIAAQLGLTLHSLERDMHGPLPRAFEEACKKGRVAVLYLNPTIHNPTTTTIPLSRRQSLADVALRYSIPIVEDDAYTMLTNEPVTPFADLAPELTYYITGTAKCFGPGLRSAFLHAPSKRQAQRVAGAMRALSVMSSPLTDALVTAWIMDGTAEMMLKAVCNEGAARLKLAEKYLGRNRISGAKGAFHLWLKLSKASNWNPSELAVHLRSVGVSAVASAAFSTDNNPPEALRVCYGGPISRDTWEEGLQQLADIIDQPAFLLSNTH</sequence>
<dbReference type="InterPro" id="IPR015421">
    <property type="entry name" value="PyrdxlP-dep_Trfase_major"/>
</dbReference>
<dbReference type="PROSITE" id="PS50949">
    <property type="entry name" value="HTH_GNTR"/>
    <property type="match status" value="1"/>
</dbReference>
<evidence type="ECO:0000256" key="1">
    <source>
        <dbReference type="ARBA" id="ARBA00005384"/>
    </source>
</evidence>
<dbReference type="InterPro" id="IPR015422">
    <property type="entry name" value="PyrdxlP-dep_Trfase_small"/>
</dbReference>
<dbReference type="InterPro" id="IPR000524">
    <property type="entry name" value="Tscrpt_reg_HTH_GntR"/>
</dbReference>
<dbReference type="CDD" id="cd00609">
    <property type="entry name" value="AAT_like"/>
    <property type="match status" value="1"/>
</dbReference>
<dbReference type="GO" id="GO:0030170">
    <property type="term" value="F:pyridoxal phosphate binding"/>
    <property type="evidence" value="ECO:0007669"/>
    <property type="project" value="InterPro"/>
</dbReference>
<dbReference type="EMBL" id="CACSIM010000004">
    <property type="protein sequence ID" value="CAA0110640.1"/>
    <property type="molecule type" value="Genomic_DNA"/>
</dbReference>
<evidence type="ECO:0000256" key="2">
    <source>
        <dbReference type="ARBA" id="ARBA00022898"/>
    </source>
</evidence>
<reference evidence="9 10" key="1">
    <citation type="submission" date="2019-11" db="EMBL/GenBank/DDBJ databases">
        <authorList>
            <person name="Holert J."/>
        </authorList>
    </citation>
    <scope>NUCLEOTIDE SEQUENCE [LARGE SCALE GENOMIC DNA]</scope>
    <source>
        <strain evidence="8">BC3_2A</strain>
        <strain evidence="7">SB11_1A</strain>
    </source>
</reference>
<dbReference type="Proteomes" id="UP000439591">
    <property type="component" value="Unassembled WGS sequence"/>
</dbReference>
<accession>A0A5S9Q0S0</accession>
<comment type="similarity">
    <text evidence="1">In the C-terminal section; belongs to the class-I pyridoxal-phosphate-dependent aminotransferase family.</text>
</comment>
<evidence type="ECO:0000313" key="8">
    <source>
        <dbReference type="EMBL" id="CAA0110640.1"/>
    </source>
</evidence>
<dbReference type="Gene3D" id="3.90.1150.10">
    <property type="entry name" value="Aspartate Aminotransferase, domain 1"/>
    <property type="match status" value="1"/>
</dbReference>